<organism evidence="1 2">
    <name type="scientific">Peronospora matthiolae</name>
    <dbReference type="NCBI Taxonomy" id="2874970"/>
    <lineage>
        <taxon>Eukaryota</taxon>
        <taxon>Sar</taxon>
        <taxon>Stramenopiles</taxon>
        <taxon>Oomycota</taxon>
        <taxon>Peronosporomycetes</taxon>
        <taxon>Peronosporales</taxon>
        <taxon>Peronosporaceae</taxon>
        <taxon>Peronospora</taxon>
    </lineage>
</organism>
<reference evidence="1" key="1">
    <citation type="submission" date="2024-01" db="EMBL/GenBank/DDBJ databases">
        <authorList>
            <person name="Webb A."/>
        </authorList>
    </citation>
    <scope>NUCLEOTIDE SEQUENCE</scope>
    <source>
        <strain evidence="1">Pm1</strain>
    </source>
</reference>
<evidence type="ECO:0000313" key="1">
    <source>
        <dbReference type="EMBL" id="CAK7915595.1"/>
    </source>
</evidence>
<evidence type="ECO:0008006" key="3">
    <source>
        <dbReference type="Google" id="ProtNLM"/>
    </source>
</evidence>
<name>A0AAV1TEU0_9STRA</name>
<dbReference type="AlphaFoldDB" id="A0AAV1TEU0"/>
<protein>
    <recommendedName>
        <fullName evidence="3">Polyketide synthase</fullName>
    </recommendedName>
</protein>
<dbReference type="EMBL" id="CAKLBY020000043">
    <property type="protein sequence ID" value="CAK7915595.1"/>
    <property type="molecule type" value="Genomic_DNA"/>
</dbReference>
<dbReference type="Proteomes" id="UP001162060">
    <property type="component" value="Unassembled WGS sequence"/>
</dbReference>
<sequence length="111" mass="12266">MLMQMQASCRAAWVVHEAFAASLGRIAEELQWATTDSTRCFSLIEVREDHRAWGDGSIIVVGGLAAKPPVNKWMGSVSLADAAMTDNSAEYKILLFGLRKAQAYNLNWLHV</sequence>
<comment type="caution">
    <text evidence="1">The sequence shown here is derived from an EMBL/GenBank/DDBJ whole genome shotgun (WGS) entry which is preliminary data.</text>
</comment>
<evidence type="ECO:0000313" key="2">
    <source>
        <dbReference type="Proteomes" id="UP001162060"/>
    </source>
</evidence>
<proteinExistence type="predicted"/>
<accession>A0AAV1TEU0</accession>
<gene>
    <name evidence="1" type="ORF">PM001_LOCUS5231</name>
</gene>